<proteinExistence type="predicted"/>
<comment type="caution">
    <text evidence="1">The sequence shown here is derived from an EMBL/GenBank/DDBJ whole genome shotgun (WGS) entry which is preliminary data.</text>
</comment>
<protein>
    <recommendedName>
        <fullName evidence="3">RidA family protein</fullName>
    </recommendedName>
</protein>
<sequence length="52" mass="5359">MSELTRTPAPDGVVSSAQYSHVVLGTGRFVAVSGQLALDEDGEPVAEDDAGR</sequence>
<dbReference type="EMBL" id="BAABCQ010000005">
    <property type="protein sequence ID" value="GAA3953785.1"/>
    <property type="molecule type" value="Genomic_DNA"/>
</dbReference>
<reference evidence="2" key="1">
    <citation type="journal article" date="2019" name="Int. J. Syst. Evol. Microbiol.">
        <title>The Global Catalogue of Microorganisms (GCM) 10K type strain sequencing project: providing services to taxonomists for standard genome sequencing and annotation.</title>
        <authorList>
            <consortium name="The Broad Institute Genomics Platform"/>
            <consortium name="The Broad Institute Genome Sequencing Center for Infectious Disease"/>
            <person name="Wu L."/>
            <person name="Ma J."/>
        </authorList>
    </citation>
    <scope>NUCLEOTIDE SEQUENCE [LARGE SCALE GENOMIC DNA]</scope>
    <source>
        <strain evidence="2">JCM 17027</strain>
    </source>
</reference>
<name>A0ABP7NTS1_9ACTN</name>
<evidence type="ECO:0000313" key="2">
    <source>
        <dbReference type="Proteomes" id="UP001500034"/>
    </source>
</evidence>
<dbReference type="SUPFAM" id="SSF55298">
    <property type="entry name" value="YjgF-like"/>
    <property type="match status" value="1"/>
</dbReference>
<evidence type="ECO:0000313" key="1">
    <source>
        <dbReference type="EMBL" id="GAA3953785.1"/>
    </source>
</evidence>
<evidence type="ECO:0008006" key="3">
    <source>
        <dbReference type="Google" id="ProtNLM"/>
    </source>
</evidence>
<keyword evidence="2" id="KW-1185">Reference proteome</keyword>
<organism evidence="1 2">
    <name type="scientific">Streptomyces marokkonensis</name>
    <dbReference type="NCBI Taxonomy" id="324855"/>
    <lineage>
        <taxon>Bacteria</taxon>
        <taxon>Bacillati</taxon>
        <taxon>Actinomycetota</taxon>
        <taxon>Actinomycetes</taxon>
        <taxon>Kitasatosporales</taxon>
        <taxon>Streptomycetaceae</taxon>
        <taxon>Streptomyces</taxon>
    </lineage>
</organism>
<gene>
    <name evidence="1" type="ORF">GCM10022384_04080</name>
</gene>
<dbReference type="Proteomes" id="UP001500034">
    <property type="component" value="Unassembled WGS sequence"/>
</dbReference>
<dbReference type="InterPro" id="IPR035959">
    <property type="entry name" value="RutC-like_sf"/>
</dbReference>
<accession>A0ABP7NTS1</accession>